<keyword evidence="6" id="KW-1185">Reference proteome</keyword>
<gene>
    <name evidence="5" type="ORF">HLB44_34425</name>
</gene>
<keyword evidence="1" id="KW-0805">Transcription regulation</keyword>
<evidence type="ECO:0000256" key="2">
    <source>
        <dbReference type="ARBA" id="ARBA00023125"/>
    </source>
</evidence>
<dbReference type="InterPro" id="IPR000835">
    <property type="entry name" value="HTH_MarR-typ"/>
</dbReference>
<dbReference type="EMBL" id="JABRWJ010000018">
    <property type="protein sequence ID" value="NRF72092.1"/>
    <property type="molecule type" value="Genomic_DNA"/>
</dbReference>
<proteinExistence type="predicted"/>
<dbReference type="PANTHER" id="PTHR42756:SF1">
    <property type="entry name" value="TRANSCRIPTIONAL REPRESSOR OF EMRAB OPERON"/>
    <property type="match status" value="1"/>
</dbReference>
<protein>
    <submittedName>
        <fullName evidence="5">MarR family transcriptional regulator</fullName>
    </submittedName>
</protein>
<comment type="caution">
    <text evidence="5">The sequence shown here is derived from an EMBL/GenBank/DDBJ whole genome shotgun (WGS) entry which is preliminary data.</text>
</comment>
<dbReference type="PRINTS" id="PR00598">
    <property type="entry name" value="HTHMARR"/>
</dbReference>
<evidence type="ECO:0000256" key="1">
    <source>
        <dbReference type="ARBA" id="ARBA00023015"/>
    </source>
</evidence>
<dbReference type="SUPFAM" id="SSF46785">
    <property type="entry name" value="Winged helix' DNA-binding domain"/>
    <property type="match status" value="1"/>
</dbReference>
<dbReference type="InterPro" id="IPR036388">
    <property type="entry name" value="WH-like_DNA-bd_sf"/>
</dbReference>
<evidence type="ECO:0000259" key="4">
    <source>
        <dbReference type="PROSITE" id="PS50995"/>
    </source>
</evidence>
<dbReference type="RefSeq" id="WP_173134676.1">
    <property type="nucleotide sequence ID" value="NZ_JABRWJ010000018.1"/>
</dbReference>
<sequence length="171" mass="19408">MSLEKFYSRPGHLIRRLNQISMALFAEETQPLDLTSVQYAALNMIQEVPGIDQASLSNMIAFDKTTIVKVLDRLVDKQLITRTRSETDRRVNHLNVTGKGTALLKEIHPMLDRSDKRILAPLSEADQRKFMEMLSRLVQVNNIYSRAPLDTSLQEDLMAKGRKSRGAARKG</sequence>
<evidence type="ECO:0000313" key="6">
    <source>
        <dbReference type="Proteomes" id="UP000737171"/>
    </source>
</evidence>
<accession>A0ABX2ETL2</accession>
<dbReference type="SMART" id="SM00347">
    <property type="entry name" value="HTH_MARR"/>
    <property type="match status" value="1"/>
</dbReference>
<dbReference type="InterPro" id="IPR036390">
    <property type="entry name" value="WH_DNA-bd_sf"/>
</dbReference>
<dbReference type="Pfam" id="PF01047">
    <property type="entry name" value="MarR"/>
    <property type="match status" value="1"/>
</dbReference>
<reference evidence="5 6" key="1">
    <citation type="submission" date="2020-05" db="EMBL/GenBank/DDBJ databases">
        <title>Aquincola sp. isolate from soil.</title>
        <authorList>
            <person name="Han J."/>
            <person name="Kim D.-U."/>
        </authorList>
    </citation>
    <scope>NUCLEOTIDE SEQUENCE [LARGE SCALE GENOMIC DNA]</scope>
    <source>
        <strain evidence="5 6">S2</strain>
    </source>
</reference>
<evidence type="ECO:0000256" key="3">
    <source>
        <dbReference type="ARBA" id="ARBA00023163"/>
    </source>
</evidence>
<keyword evidence="2" id="KW-0238">DNA-binding</keyword>
<evidence type="ECO:0000313" key="5">
    <source>
        <dbReference type="EMBL" id="NRF72092.1"/>
    </source>
</evidence>
<organism evidence="5 6">
    <name type="scientific">Pseudaquabacterium terrae</name>
    <dbReference type="NCBI Taxonomy" id="2732868"/>
    <lineage>
        <taxon>Bacteria</taxon>
        <taxon>Pseudomonadati</taxon>
        <taxon>Pseudomonadota</taxon>
        <taxon>Betaproteobacteria</taxon>
        <taxon>Burkholderiales</taxon>
        <taxon>Sphaerotilaceae</taxon>
        <taxon>Pseudaquabacterium</taxon>
    </lineage>
</organism>
<dbReference type="PANTHER" id="PTHR42756">
    <property type="entry name" value="TRANSCRIPTIONAL REGULATOR, MARR"/>
    <property type="match status" value="1"/>
</dbReference>
<dbReference type="PROSITE" id="PS50995">
    <property type="entry name" value="HTH_MARR_2"/>
    <property type="match status" value="1"/>
</dbReference>
<dbReference type="Gene3D" id="1.10.10.10">
    <property type="entry name" value="Winged helix-like DNA-binding domain superfamily/Winged helix DNA-binding domain"/>
    <property type="match status" value="1"/>
</dbReference>
<name>A0ABX2ETL2_9BURK</name>
<keyword evidence="3" id="KW-0804">Transcription</keyword>
<dbReference type="Proteomes" id="UP000737171">
    <property type="component" value="Unassembled WGS sequence"/>
</dbReference>
<feature type="domain" description="HTH marR-type" evidence="4">
    <location>
        <begin position="10"/>
        <end position="139"/>
    </location>
</feature>